<name>A0ABY7YTR4_9HYPH</name>
<dbReference type="InterPro" id="IPR036520">
    <property type="entry name" value="UPF0759_sf"/>
</dbReference>
<dbReference type="Proteomes" id="UP001222118">
    <property type="component" value="Chromosome"/>
</dbReference>
<dbReference type="InterPro" id="IPR002763">
    <property type="entry name" value="DUF72"/>
</dbReference>
<organism evidence="1 2">
    <name type="scientific">Devosia rhodophyticola</name>
    <dbReference type="NCBI Taxonomy" id="3026423"/>
    <lineage>
        <taxon>Bacteria</taxon>
        <taxon>Pseudomonadati</taxon>
        <taxon>Pseudomonadota</taxon>
        <taxon>Alphaproteobacteria</taxon>
        <taxon>Hyphomicrobiales</taxon>
        <taxon>Devosiaceae</taxon>
        <taxon>Devosia</taxon>
    </lineage>
</organism>
<dbReference type="Gene3D" id="3.20.20.410">
    <property type="entry name" value="Protein of unknown function UPF0759"/>
    <property type="match status" value="1"/>
</dbReference>
<dbReference type="SUPFAM" id="SSF117396">
    <property type="entry name" value="TM1631-like"/>
    <property type="match status" value="1"/>
</dbReference>
<evidence type="ECO:0000313" key="2">
    <source>
        <dbReference type="Proteomes" id="UP001222118"/>
    </source>
</evidence>
<dbReference type="Pfam" id="PF01904">
    <property type="entry name" value="DUF72"/>
    <property type="match status" value="1"/>
</dbReference>
<dbReference type="RefSeq" id="WP_282210160.1">
    <property type="nucleotide sequence ID" value="NZ_CP118247.1"/>
</dbReference>
<dbReference type="PANTHER" id="PTHR30348">
    <property type="entry name" value="UNCHARACTERIZED PROTEIN YECE"/>
    <property type="match status" value="1"/>
</dbReference>
<protein>
    <submittedName>
        <fullName evidence="1">DUF72 domain-containing protein</fullName>
    </submittedName>
</protein>
<proteinExistence type="predicted"/>
<dbReference type="PANTHER" id="PTHR30348:SF4">
    <property type="entry name" value="DUF72 DOMAIN-CONTAINING PROTEIN"/>
    <property type="match status" value="1"/>
</dbReference>
<gene>
    <name evidence="1" type="ORF">PSQ90_09885</name>
</gene>
<accession>A0ABY7YTR4</accession>
<evidence type="ECO:0000313" key="1">
    <source>
        <dbReference type="EMBL" id="WDR04639.1"/>
    </source>
</evidence>
<keyword evidence="2" id="KW-1185">Reference proteome</keyword>
<reference evidence="1 2" key="1">
    <citation type="submission" date="2023-02" db="EMBL/GenBank/DDBJ databases">
        <title>Devosia chondri sp. nov., isolated from the phycosphere of marine algae.</title>
        <authorList>
            <person name="Kim J.M."/>
            <person name="Lee J.K."/>
            <person name="Choi B.J."/>
            <person name="Bayburt H."/>
            <person name="Jeon C.O."/>
        </authorList>
    </citation>
    <scope>NUCLEOTIDE SEQUENCE [LARGE SCALE GENOMIC DNA]</scope>
    <source>
        <strain evidence="1 2">G2-5</strain>
    </source>
</reference>
<sequence>MSKLENVRTGTAGWVYAPWRGEFYPDGLVQKKELAYASSLLGSIEINATFRANQKPASFAKWADESRDGFVFSIKGPQLVTHIKRLKNCEAELANFFASGPLALGGKLGPFVWQLPPNLSFDLGVLTNFIAMLPKSLPDYVALAKKADGRLKTEPFLETSADVPIRHAIEVRNAAFYTEEIFNLFAEHNVALVLADVAEQPKRLRTADFVYCRLQGPAYEGASGYGQQDIADWAAVMSNWAEQEFPVFAYFVHEDKLHAPANAIALRRSLGIALPGDN</sequence>
<dbReference type="EMBL" id="CP118247">
    <property type="protein sequence ID" value="WDR04639.1"/>
    <property type="molecule type" value="Genomic_DNA"/>
</dbReference>